<evidence type="ECO:0000313" key="3">
    <source>
        <dbReference type="EMBL" id="GAG35606.1"/>
    </source>
</evidence>
<feature type="domain" description="4Fe-4S ferredoxin-type" evidence="2">
    <location>
        <begin position="184"/>
        <end position="213"/>
    </location>
</feature>
<feature type="transmembrane region" description="Helical" evidence="1">
    <location>
        <begin position="146"/>
        <end position="165"/>
    </location>
</feature>
<feature type="non-terminal residue" evidence="3">
    <location>
        <position position="1"/>
    </location>
</feature>
<keyword evidence="1" id="KW-1133">Transmembrane helix</keyword>
<dbReference type="InterPro" id="IPR017900">
    <property type="entry name" value="4Fe4S_Fe_S_CS"/>
</dbReference>
<feature type="transmembrane region" description="Helical" evidence="1">
    <location>
        <begin position="73"/>
        <end position="99"/>
    </location>
</feature>
<dbReference type="InterPro" id="IPR017896">
    <property type="entry name" value="4Fe4S_Fe-S-bd"/>
</dbReference>
<feature type="transmembrane region" description="Helical" evidence="1">
    <location>
        <begin position="45"/>
        <end position="67"/>
    </location>
</feature>
<protein>
    <recommendedName>
        <fullName evidence="2">4Fe-4S ferredoxin-type domain-containing protein</fullName>
    </recommendedName>
</protein>
<proteinExistence type="predicted"/>
<dbReference type="Gene3D" id="3.30.70.20">
    <property type="match status" value="1"/>
</dbReference>
<evidence type="ECO:0000256" key="1">
    <source>
        <dbReference type="SAM" id="Phobius"/>
    </source>
</evidence>
<accession>X0YFK5</accession>
<name>X0YFK5_9ZZZZ</name>
<dbReference type="AlphaFoldDB" id="X0YFK5"/>
<keyword evidence="1" id="KW-0472">Membrane</keyword>
<feature type="transmembrane region" description="Helical" evidence="1">
    <location>
        <begin position="120"/>
        <end position="140"/>
    </location>
</feature>
<keyword evidence="1" id="KW-0812">Transmembrane</keyword>
<comment type="caution">
    <text evidence="3">The sequence shown here is derived from an EMBL/GenBank/DDBJ whole genome shotgun (WGS) entry which is preliminary data.</text>
</comment>
<dbReference type="PROSITE" id="PS51379">
    <property type="entry name" value="4FE4S_FER_2"/>
    <property type="match status" value="2"/>
</dbReference>
<dbReference type="SUPFAM" id="SSF54862">
    <property type="entry name" value="4Fe-4S ferredoxins"/>
    <property type="match status" value="1"/>
</dbReference>
<reference evidence="3" key="1">
    <citation type="journal article" date="2014" name="Front. Microbiol.">
        <title>High frequency of phylogenetically diverse reductive dehalogenase-homologous genes in deep subseafloor sedimentary metagenomes.</title>
        <authorList>
            <person name="Kawai M."/>
            <person name="Futagami T."/>
            <person name="Toyoda A."/>
            <person name="Takaki Y."/>
            <person name="Nishi S."/>
            <person name="Hori S."/>
            <person name="Arai W."/>
            <person name="Tsubouchi T."/>
            <person name="Morono Y."/>
            <person name="Uchiyama I."/>
            <person name="Ito T."/>
            <person name="Fujiyama A."/>
            <person name="Inagaki F."/>
            <person name="Takami H."/>
        </authorList>
    </citation>
    <scope>NUCLEOTIDE SEQUENCE</scope>
    <source>
        <strain evidence="3">Expedition CK06-06</strain>
    </source>
</reference>
<dbReference type="Pfam" id="PF00037">
    <property type="entry name" value="Fer4"/>
    <property type="match status" value="1"/>
</dbReference>
<sequence length="243" mass="26996">ERTGWRVVFGPVRARDIPAYLANHYKKTDEMRKVRFALAERLEMAVMWAVPISIVPLAPLLIWWSWLVLPFLAAVWGIALFTFGAFPWLPVGATGGKGARAEGRDRLRWARYLIVFDPRLRASLTVLLLFLGGLAAYVWFVGEGEWISLAGWGLAGLAISLLIGLDLTGSTPIYKSGLHDERLLTVRLLEDRCTGKAICEQICPKGRFRVDSKLHRAVIDDDDGCVQCGACVVQCPEDALVFA</sequence>
<feature type="domain" description="4Fe-4S ferredoxin-type" evidence="2">
    <location>
        <begin position="215"/>
        <end position="243"/>
    </location>
</feature>
<organism evidence="3">
    <name type="scientific">marine sediment metagenome</name>
    <dbReference type="NCBI Taxonomy" id="412755"/>
    <lineage>
        <taxon>unclassified sequences</taxon>
        <taxon>metagenomes</taxon>
        <taxon>ecological metagenomes</taxon>
    </lineage>
</organism>
<dbReference type="EMBL" id="BARS01048353">
    <property type="protein sequence ID" value="GAG35606.1"/>
    <property type="molecule type" value="Genomic_DNA"/>
</dbReference>
<feature type="non-terminal residue" evidence="3">
    <location>
        <position position="243"/>
    </location>
</feature>
<dbReference type="PROSITE" id="PS00198">
    <property type="entry name" value="4FE4S_FER_1"/>
    <property type="match status" value="1"/>
</dbReference>
<gene>
    <name evidence="3" type="ORF">S01H1_72489</name>
</gene>
<evidence type="ECO:0000259" key="2">
    <source>
        <dbReference type="PROSITE" id="PS51379"/>
    </source>
</evidence>